<keyword evidence="9" id="KW-1185">Reference proteome</keyword>
<dbReference type="SUPFAM" id="SSF69304">
    <property type="entry name" value="Tricorn protease N-terminal domain"/>
    <property type="match status" value="1"/>
</dbReference>
<keyword evidence="3 5" id="KW-0732">Signal</keyword>
<protein>
    <recommendedName>
        <fullName evidence="5">Tol-Pal system protein TolB</fullName>
    </recommendedName>
</protein>
<dbReference type="AlphaFoldDB" id="A0A344PID0"/>
<proteinExistence type="inferred from homology"/>
<gene>
    <name evidence="5" type="primary">tolB</name>
    <name evidence="8" type="ORF">DRW48_05070</name>
</gene>
<feature type="signal peptide" evidence="5">
    <location>
        <begin position="1"/>
        <end position="22"/>
    </location>
</feature>
<dbReference type="OrthoDB" id="9802240at2"/>
<dbReference type="InterPro" id="IPR011659">
    <property type="entry name" value="WD40"/>
</dbReference>
<evidence type="ECO:0000256" key="2">
    <source>
        <dbReference type="ARBA" id="ARBA00009820"/>
    </source>
</evidence>
<dbReference type="Pfam" id="PF04052">
    <property type="entry name" value="TolB_N"/>
    <property type="match status" value="1"/>
</dbReference>
<dbReference type="HAMAP" id="MF_00671">
    <property type="entry name" value="TolB"/>
    <property type="match status" value="1"/>
</dbReference>
<evidence type="ECO:0000313" key="8">
    <source>
        <dbReference type="EMBL" id="AXC49135.1"/>
    </source>
</evidence>
<dbReference type="PANTHER" id="PTHR36842">
    <property type="entry name" value="PROTEIN TOLB HOMOLOG"/>
    <property type="match status" value="1"/>
</dbReference>
<evidence type="ECO:0000256" key="4">
    <source>
        <dbReference type="ARBA" id="ARBA00022764"/>
    </source>
</evidence>
<dbReference type="SUPFAM" id="SSF52964">
    <property type="entry name" value="TolB, N-terminal domain"/>
    <property type="match status" value="1"/>
</dbReference>
<dbReference type="Gene3D" id="3.40.50.10070">
    <property type="entry name" value="TolB, N-terminal domain"/>
    <property type="match status" value="1"/>
</dbReference>
<comment type="subcellular location">
    <subcellularLocation>
        <location evidence="1 5">Periplasm</location>
    </subcellularLocation>
</comment>
<dbReference type="PANTHER" id="PTHR36842:SF1">
    <property type="entry name" value="PROTEIN TOLB"/>
    <property type="match status" value="1"/>
</dbReference>
<dbReference type="InterPro" id="IPR011042">
    <property type="entry name" value="6-blade_b-propeller_TolB-like"/>
</dbReference>
<dbReference type="KEGG" id="pars:DRW48_05070"/>
<name>A0A344PID0_9RHOB</name>
<dbReference type="NCBIfam" id="TIGR02800">
    <property type="entry name" value="propeller_TolB"/>
    <property type="match status" value="1"/>
</dbReference>
<dbReference type="EMBL" id="CP030918">
    <property type="protein sequence ID" value="AXC49135.1"/>
    <property type="molecule type" value="Genomic_DNA"/>
</dbReference>
<dbReference type="RefSeq" id="WP_114075454.1">
    <property type="nucleotide sequence ID" value="NZ_CP030918.1"/>
</dbReference>
<evidence type="ECO:0000256" key="3">
    <source>
        <dbReference type="ARBA" id="ARBA00022729"/>
    </source>
</evidence>
<evidence type="ECO:0000313" key="9">
    <source>
        <dbReference type="Proteomes" id="UP000252023"/>
    </source>
</evidence>
<keyword evidence="4 5" id="KW-0574">Periplasm</keyword>
<evidence type="ECO:0000256" key="6">
    <source>
        <dbReference type="SAM" id="MobiDB-lite"/>
    </source>
</evidence>
<evidence type="ECO:0000256" key="5">
    <source>
        <dbReference type="HAMAP-Rule" id="MF_00671"/>
    </source>
</evidence>
<dbReference type="GO" id="GO:0017038">
    <property type="term" value="P:protein import"/>
    <property type="evidence" value="ECO:0007669"/>
    <property type="project" value="InterPro"/>
</dbReference>
<feature type="domain" description="TolB N-terminal" evidence="7">
    <location>
        <begin position="27"/>
        <end position="131"/>
    </location>
</feature>
<dbReference type="GO" id="GO:0051301">
    <property type="term" value="P:cell division"/>
    <property type="evidence" value="ECO:0007669"/>
    <property type="project" value="UniProtKB-UniRule"/>
</dbReference>
<keyword evidence="5" id="KW-0131">Cell cycle</keyword>
<dbReference type="InterPro" id="IPR014167">
    <property type="entry name" value="Tol-Pal_TolB"/>
</dbReference>
<feature type="compositionally biased region" description="Basic and acidic residues" evidence="6">
    <location>
        <begin position="370"/>
        <end position="385"/>
    </location>
</feature>
<comment type="function">
    <text evidence="5">Part of the Tol-Pal system, which plays a role in outer membrane invagination during cell division and is important for maintaining outer membrane integrity.</text>
</comment>
<feature type="region of interest" description="Disordered" evidence="6">
    <location>
        <begin position="368"/>
        <end position="390"/>
    </location>
</feature>
<reference evidence="9" key="1">
    <citation type="submission" date="2018-07" db="EMBL/GenBank/DDBJ databases">
        <title>Genome sequencing of Paracoccus sp. SC2-6.</title>
        <authorList>
            <person name="Heo J."/>
            <person name="Kim S.-J."/>
            <person name="Kwon S.-W."/>
        </authorList>
    </citation>
    <scope>NUCLEOTIDE SEQUENCE [LARGE SCALE GENOMIC DNA]</scope>
    <source>
        <strain evidence="9">SC2-6</strain>
    </source>
</reference>
<comment type="subunit">
    <text evidence="5">The Tol-Pal system is composed of five core proteins: the inner membrane proteins TolA, TolQ and TolR, the periplasmic protein TolB and the outer membrane protein Pal. They form a network linking the inner and outer membranes and the peptidoglycan layer.</text>
</comment>
<feature type="chain" id="PRO_5017093971" description="Tol-Pal system protein TolB" evidence="5">
    <location>
        <begin position="23"/>
        <end position="439"/>
    </location>
</feature>
<dbReference type="Gene3D" id="2.120.10.30">
    <property type="entry name" value="TolB, C-terminal domain"/>
    <property type="match status" value="1"/>
</dbReference>
<dbReference type="Proteomes" id="UP000252023">
    <property type="component" value="Chromosome"/>
</dbReference>
<organism evidence="8 9">
    <name type="scientific">Paracoccus suum</name>
    <dbReference type="NCBI Taxonomy" id="2259340"/>
    <lineage>
        <taxon>Bacteria</taxon>
        <taxon>Pseudomonadati</taxon>
        <taxon>Pseudomonadota</taxon>
        <taxon>Alphaproteobacteria</taxon>
        <taxon>Rhodobacterales</taxon>
        <taxon>Paracoccaceae</taxon>
        <taxon>Paracoccus</taxon>
    </lineage>
</organism>
<keyword evidence="5" id="KW-0132">Cell division</keyword>
<evidence type="ECO:0000259" key="7">
    <source>
        <dbReference type="Pfam" id="PF04052"/>
    </source>
</evidence>
<accession>A0A344PID0</accession>
<comment type="similarity">
    <text evidence="2 5">Belongs to the TolB family.</text>
</comment>
<evidence type="ECO:0000256" key="1">
    <source>
        <dbReference type="ARBA" id="ARBA00004418"/>
    </source>
</evidence>
<dbReference type="Pfam" id="PF07676">
    <property type="entry name" value="PD40"/>
    <property type="match status" value="5"/>
</dbReference>
<dbReference type="InterPro" id="IPR007195">
    <property type="entry name" value="TolB_N"/>
</dbReference>
<sequence length="439" mass="47406" precursor="true">MRLGPLIAAALLALTPALPALAQDGSLHIEITEGVTEPLSIAIPPFVDEGGAADLVGPIRDLVARDLTGTGLFRDLPQEAMLTRPGGFDEPVAWSEWRAIDTQALLTGAVSVVGDHVFVKFRLFDIYAGRPLGDGMQFDAALDGQRRLAHKLADQVYTRLTGETPYFDSRIAFVAETGPRTRRVKRLALMDYDGAGLHYLTDGAELVLTPRFSPDGKHLTYVTFAGGTPRIALFDLDNMSVQQPPADPGTMSFSPRFTPDGRWLVYSQERGGNTDIWQMDVATGMRRALVEGPGIDTAPSVSPDGKRLAFESDRSGRSQIYVMPMAGGEAKRISFGEGKYGTPVWSPQGDLIAFTLQKGDSFHIGAMRPDGSDERALTASPHDEGPSWAPNGRVVIFTRQEPGGKGVARLHSVDITGRNMRPVEMKAAASDPSWGPLLP</sequence>
<dbReference type="GO" id="GO:0042597">
    <property type="term" value="C:periplasmic space"/>
    <property type="evidence" value="ECO:0007669"/>
    <property type="project" value="UniProtKB-SubCell"/>
</dbReference>